<protein>
    <recommendedName>
        <fullName evidence="7">Cation/H+ exchanger transmembrane domain-containing protein</fullName>
    </recommendedName>
</protein>
<dbReference type="EMBL" id="CP030032">
    <property type="protein sequence ID" value="AWV90407.1"/>
    <property type="molecule type" value="Genomic_DNA"/>
</dbReference>
<feature type="transmembrane region" description="Helical" evidence="6">
    <location>
        <begin position="168"/>
        <end position="190"/>
    </location>
</feature>
<keyword evidence="2 6" id="KW-0812">Transmembrane</keyword>
<reference evidence="8 9" key="1">
    <citation type="submission" date="2018-06" db="EMBL/GenBank/DDBJ databases">
        <title>Lujinxingia sediminis gen. nov. sp. nov., a new facultative anaerobic member of the class Deltaproteobacteria, and proposal of Lujinxingaceae fam. nov.</title>
        <authorList>
            <person name="Guo L.-Y."/>
            <person name="Li C.-M."/>
            <person name="Wang S."/>
            <person name="Du Z.-J."/>
        </authorList>
    </citation>
    <scope>NUCLEOTIDE SEQUENCE [LARGE SCALE GENOMIC DNA]</scope>
    <source>
        <strain evidence="8 9">FA350</strain>
    </source>
</reference>
<dbReference type="InterPro" id="IPR038770">
    <property type="entry name" value="Na+/solute_symporter_sf"/>
</dbReference>
<accession>A0A2Z4FN49</accession>
<dbReference type="PANTHER" id="PTHR43021">
    <property type="entry name" value="NA(+)/H(+) ANTIPORTER-RELATED"/>
    <property type="match status" value="1"/>
</dbReference>
<keyword evidence="9" id="KW-1185">Reference proteome</keyword>
<keyword evidence="4 6" id="KW-0472">Membrane</keyword>
<dbReference type="SUPFAM" id="SSF52540">
    <property type="entry name" value="P-loop containing nucleoside triphosphate hydrolases"/>
    <property type="match status" value="1"/>
</dbReference>
<evidence type="ECO:0000256" key="2">
    <source>
        <dbReference type="ARBA" id="ARBA00022692"/>
    </source>
</evidence>
<evidence type="ECO:0000256" key="6">
    <source>
        <dbReference type="SAM" id="Phobius"/>
    </source>
</evidence>
<dbReference type="InterPro" id="IPR027417">
    <property type="entry name" value="P-loop_NTPase"/>
</dbReference>
<gene>
    <name evidence="8" type="ORF">DN745_14145</name>
</gene>
<feature type="transmembrane region" description="Helical" evidence="6">
    <location>
        <begin position="202"/>
        <end position="230"/>
    </location>
</feature>
<dbReference type="PANTHER" id="PTHR43021:SF2">
    <property type="entry name" value="CATION_H+ EXCHANGER DOMAIN-CONTAINING PROTEIN"/>
    <property type="match status" value="1"/>
</dbReference>
<sequence>MSQVITIVILLALMYARQFFDFSDGSFGSMHPDSLVATGFIILAAFTMGELFKRLKVPALLGYIAAGIVFGPDLSQIVFGSTEQTIFTKDVINDLALINILTVGVIGTLGGGELKISDLKEHASTIVTVIGVVFAVVVPSSALILLGMATFFPSTAPFLMDVPTSTKLAAAMLFGVFAFAMSPTVSLAILQETRSKGPFTSLMLGTVILGDLVLVIGVLLAADFAVLVMGPTGITMAAAQEMFIKIGLEFGWAMVLGLITGLLYIGYLRFVAREKLLFTVGIIFATSAVAEMVHAETLVTFLVAGFIVQNFSKHGHDMIHSLEKISLPVFVIYFMTQAASLDLMQAVHFLPLTLVMATARVVSQVGGAKIALKLLKAPEVVRRNLPFAMLSLGSVDIVLAALVASKIPSWGGDLQAVVMGNVIIYIIVGPAVLKWVLGRAGETEEARQTGSEEVAELDRIVGDEMGDEELLEHPEFTDPRLKLRLEQVRDELTTCYKSTLVERIETHGESLQELLDRIHEVRHKAISELFELLENAGDTPTQKLGPRVKRLHVQFRQTLQPQIDLLEHIEAMPVTPQSTEKLLVDVHQLVHFEESYRVQLEPWLLEASPEDSLWMRAVKVGRRTRNFVRRGCHRTIPLGRLWRFYLELSLPGYLASAVAATAEQNEQLWQHLGLHLRRVDDLFERVVRILSSEDITVGSAQSDSDGEGDEQTPAVKVVARGRLLAPSVDALPMSMSGEPGEDEDDDEADEHDDAHAHEDDEDASGETALPEEPEEVSAPQPALSAVEAALAQARASHESLCKDAKALDAQLEVYVQSRRKRFGFSVEHAYADFIEAVGQAGTLSLPGYRYRASLRYDEAHRAQVRLQSRLGRAGDLVEGYQGWIVLDHQLILFLHWFRTYQQRVLITFQTRFEDGCVRQIKQLKLRCEDRPTDAALDDDASAQPTFDWPHWYGNKINPALENARISLDQALTDFDQGIIIRRLMDVLEARIARFSERVNLLAQNPTESLAEQSDVETVSVPLRAWYFSKLLREIALRLLESNERAERTLRRSMVALGEMRLGLETSLVSHQKELREGELQSAPDAPDLEEAQRANEVAQQGLERAITQAEELIRLIQHDEHDMRMWIIEETTKVARDSTIPFLEHRLKEVMAELEKNRGPSLARRRVRPIVNRARNAYHRVAPVIEEIRHDIYRHLNGKPAADPKIAPGRSHARARLLRSSLETPESGLKLATPAIYRRLFSPVPVDIPDFYVERPQLEQDCLDAVDRWFNGNPTAILIGGDAGMGKRTLIHHVLPIRLFSKYNEIAEEQLQMVRLDEADETERELCEAFFPLLEGSYPRTFLELGQHLSARNDRRIVFVENGDKIYSRTREGLSLSERFLTMMERSSDNILWILLMNKPAATLLDTAVQIGDYFTDSIELDALSPANIERMIMSRHKVSGFEITFLPPEVRYLQRVKHPLDTRDALKNPRQEFFRRLGKLSGGNPLLALLYWSECAHLDASDKSRILVDPLPDEEVTLTEHLSLQKKLLLATLVQHSALSAPRLSRILRLDLDEVRTELSHLRRQGFVDLVPGTNTYHMPALAGALVTRELRAENLI</sequence>
<dbReference type="GO" id="GO:0016020">
    <property type="term" value="C:membrane"/>
    <property type="evidence" value="ECO:0007669"/>
    <property type="project" value="UniProtKB-SubCell"/>
</dbReference>
<dbReference type="Pfam" id="PF00999">
    <property type="entry name" value="Na_H_Exchanger"/>
    <property type="match status" value="1"/>
</dbReference>
<feature type="transmembrane region" description="Helical" evidence="6">
    <location>
        <begin position="91"/>
        <end position="111"/>
    </location>
</feature>
<proteinExistence type="predicted"/>
<feature type="region of interest" description="Disordered" evidence="5">
    <location>
        <begin position="728"/>
        <end position="783"/>
    </location>
</feature>
<dbReference type="GO" id="GO:1902600">
    <property type="term" value="P:proton transmembrane transport"/>
    <property type="evidence" value="ECO:0007669"/>
    <property type="project" value="InterPro"/>
</dbReference>
<feature type="transmembrane region" description="Helical" evidence="6">
    <location>
        <begin position="250"/>
        <end position="270"/>
    </location>
</feature>
<keyword evidence="3 6" id="KW-1133">Transmembrane helix</keyword>
<dbReference type="KEGG" id="bsed:DN745_14145"/>
<comment type="subcellular location">
    <subcellularLocation>
        <location evidence="1">Membrane</location>
        <topology evidence="1">Multi-pass membrane protein</topology>
    </subcellularLocation>
</comment>
<feature type="transmembrane region" description="Helical" evidence="6">
    <location>
        <begin position="123"/>
        <end position="148"/>
    </location>
</feature>
<feature type="transmembrane region" description="Helical" evidence="6">
    <location>
        <begin position="277"/>
        <end position="308"/>
    </location>
</feature>
<evidence type="ECO:0000256" key="4">
    <source>
        <dbReference type="ARBA" id="ARBA00023136"/>
    </source>
</evidence>
<evidence type="ECO:0000313" key="9">
    <source>
        <dbReference type="Proteomes" id="UP000249799"/>
    </source>
</evidence>
<organism evidence="8 9">
    <name type="scientific">Bradymonas sediminis</name>
    <dbReference type="NCBI Taxonomy" id="1548548"/>
    <lineage>
        <taxon>Bacteria</taxon>
        <taxon>Deltaproteobacteria</taxon>
        <taxon>Bradymonadales</taxon>
        <taxon>Bradymonadaceae</taxon>
        <taxon>Bradymonas</taxon>
    </lineage>
</organism>
<dbReference type="OrthoDB" id="9781411at2"/>
<dbReference type="RefSeq" id="WP_111335841.1">
    <property type="nucleotide sequence ID" value="NZ_CP030032.1"/>
</dbReference>
<dbReference type="GO" id="GO:0015297">
    <property type="term" value="F:antiporter activity"/>
    <property type="evidence" value="ECO:0007669"/>
    <property type="project" value="InterPro"/>
</dbReference>
<feature type="transmembrane region" description="Helical" evidence="6">
    <location>
        <begin position="34"/>
        <end position="52"/>
    </location>
</feature>
<feature type="compositionally biased region" description="Acidic residues" evidence="5">
    <location>
        <begin position="759"/>
        <end position="775"/>
    </location>
</feature>
<dbReference type="Proteomes" id="UP000249799">
    <property type="component" value="Chromosome"/>
</dbReference>
<feature type="domain" description="Cation/H+ exchanger transmembrane" evidence="7">
    <location>
        <begin position="43"/>
        <end position="437"/>
    </location>
</feature>
<name>A0A2Z4FN49_9DELT</name>
<evidence type="ECO:0000256" key="1">
    <source>
        <dbReference type="ARBA" id="ARBA00004141"/>
    </source>
</evidence>
<feature type="transmembrane region" description="Helical" evidence="6">
    <location>
        <begin position="59"/>
        <end position="79"/>
    </location>
</feature>
<evidence type="ECO:0000256" key="5">
    <source>
        <dbReference type="SAM" id="MobiDB-lite"/>
    </source>
</evidence>
<dbReference type="Gene3D" id="1.20.1530.20">
    <property type="match status" value="1"/>
</dbReference>
<dbReference type="InterPro" id="IPR006153">
    <property type="entry name" value="Cation/H_exchanger_TM"/>
</dbReference>
<evidence type="ECO:0000256" key="3">
    <source>
        <dbReference type="ARBA" id="ARBA00022989"/>
    </source>
</evidence>
<feature type="compositionally biased region" description="Acidic residues" evidence="5">
    <location>
        <begin position="739"/>
        <end position="751"/>
    </location>
</feature>
<evidence type="ECO:0000313" key="8">
    <source>
        <dbReference type="EMBL" id="AWV90407.1"/>
    </source>
</evidence>
<evidence type="ECO:0000259" key="7">
    <source>
        <dbReference type="Pfam" id="PF00999"/>
    </source>
</evidence>